<reference evidence="3 4" key="1">
    <citation type="journal article" date="2013" name="Front. Microbiol.">
        <title>Comparative genomic analyses of the cyanobacterium, Lyngbya aestuarii BL J, a powerful hydrogen producer.</title>
        <authorList>
            <person name="Kothari A."/>
            <person name="Vaughn M."/>
            <person name="Garcia-Pichel F."/>
        </authorList>
    </citation>
    <scope>NUCLEOTIDE SEQUENCE [LARGE SCALE GENOMIC DNA]</scope>
    <source>
        <strain evidence="3 4">BL J</strain>
    </source>
</reference>
<proteinExistence type="predicted"/>
<keyword evidence="4" id="KW-1185">Reference proteome</keyword>
<dbReference type="PANTHER" id="PTHR35579:SF6">
    <property type="entry name" value="DUF324 DOMAIN-CONTAINING PROTEIN"/>
    <property type="match status" value="1"/>
</dbReference>
<dbReference type="CDD" id="cd09726">
    <property type="entry name" value="RAMP_I_III"/>
    <property type="match status" value="1"/>
</dbReference>
<dbReference type="AlphaFoldDB" id="U7QMD6"/>
<feature type="domain" description="CRISPR type III-associated protein" evidence="2">
    <location>
        <begin position="242"/>
        <end position="472"/>
    </location>
</feature>
<dbReference type="InterPro" id="IPR052216">
    <property type="entry name" value="CRISPR_Csm3_endoribonuclease"/>
</dbReference>
<organism evidence="3 4">
    <name type="scientific">Lyngbya aestuarii BL J</name>
    <dbReference type="NCBI Taxonomy" id="1348334"/>
    <lineage>
        <taxon>Bacteria</taxon>
        <taxon>Bacillati</taxon>
        <taxon>Cyanobacteriota</taxon>
        <taxon>Cyanophyceae</taxon>
        <taxon>Oscillatoriophycideae</taxon>
        <taxon>Oscillatoriales</taxon>
        <taxon>Microcoleaceae</taxon>
        <taxon>Lyngbya</taxon>
    </lineage>
</organism>
<evidence type="ECO:0000313" key="3">
    <source>
        <dbReference type="EMBL" id="ERT08412.1"/>
    </source>
</evidence>
<accession>U7QMD6</accession>
<dbReference type="Pfam" id="PF03787">
    <property type="entry name" value="RAMPs"/>
    <property type="match status" value="2"/>
</dbReference>
<gene>
    <name evidence="3" type="ORF">M595_1645</name>
</gene>
<protein>
    <submittedName>
        <fullName evidence="3">RAMP superfamily protein</fullName>
    </submittedName>
</protein>
<sequence>MPLSGDNLERNKALLTGSSIAGALRNYLRERNKGYGKSDRRIDIAAKLFGDLFAYEDEKSLSEKHKIRLRENDTQSSLIIDDAISAKPIQSELRDGVKINSITRTAVDKAKYDLELLQGGTEFPLCFELLIEKDSNERELRKGLAIALSGLEQGEISLGMKKRRGFGRCHVKEWQVWHFNLEDPGDRMAWLKFEHWHTALFSELPSYSSIKDAFTQANINKVDFDELEREDQRDRFTINATFTLASPLLIRSGQAETGRAPDVVHLKSARIINEVKYFLASCLRQQMFSQAIAWLNLLPQEITVWTSENLELFLLAYFLLQPSRSKLPILSGTSLAGVLRHRAERIVKTLQCSFNQNPECDQEPEIIKSIFGHVENKRSQASRLIVREAEIEEYEELVQTRIAIDRFTGGAYHGALFQEQPVFANDETELKLEIELRNPDQHEIGLLLLLLKDLWTEDLPVGGSSSVGRGRLQGKEATLVWLKEGKSWTISQPDLKENYLEITGSDRQDLENYVNRLVEYAQQETTKNDQA</sequence>
<name>U7QMD6_9CYAN</name>
<dbReference type="EMBL" id="AUZM01000011">
    <property type="protein sequence ID" value="ERT08412.1"/>
    <property type="molecule type" value="Genomic_DNA"/>
</dbReference>
<feature type="domain" description="CRISPR type III-associated protein" evidence="2">
    <location>
        <begin position="9"/>
        <end position="169"/>
    </location>
</feature>
<comment type="caution">
    <text evidence="3">The sequence shown here is derived from an EMBL/GenBank/DDBJ whole genome shotgun (WGS) entry which is preliminary data.</text>
</comment>
<dbReference type="InterPro" id="IPR005537">
    <property type="entry name" value="RAMP_III_fam"/>
</dbReference>
<dbReference type="PANTHER" id="PTHR35579">
    <property type="entry name" value="CRISPR SYSTEM CMS ENDORIBONUCLEASE CSM3"/>
    <property type="match status" value="1"/>
</dbReference>
<keyword evidence="1" id="KW-0051">Antiviral defense</keyword>
<dbReference type="GO" id="GO:0051607">
    <property type="term" value="P:defense response to virus"/>
    <property type="evidence" value="ECO:0007669"/>
    <property type="project" value="UniProtKB-KW"/>
</dbReference>
<dbReference type="Proteomes" id="UP000017127">
    <property type="component" value="Unassembled WGS sequence"/>
</dbReference>
<dbReference type="PATRIC" id="fig|1348334.3.peg.1606"/>
<evidence type="ECO:0000313" key="4">
    <source>
        <dbReference type="Proteomes" id="UP000017127"/>
    </source>
</evidence>
<evidence type="ECO:0000256" key="1">
    <source>
        <dbReference type="ARBA" id="ARBA00023118"/>
    </source>
</evidence>
<evidence type="ECO:0000259" key="2">
    <source>
        <dbReference type="Pfam" id="PF03787"/>
    </source>
</evidence>